<dbReference type="GO" id="GO:0005788">
    <property type="term" value="C:endoplasmic reticulum lumen"/>
    <property type="evidence" value="ECO:0007669"/>
    <property type="project" value="TreeGrafter"/>
</dbReference>
<feature type="domain" description="MRH" evidence="9">
    <location>
        <begin position="507"/>
        <end position="639"/>
    </location>
</feature>
<keyword evidence="3" id="KW-0256">Endoplasmic reticulum</keyword>
<dbReference type="SUPFAM" id="SSF50911">
    <property type="entry name" value="Mannose 6-phosphate receptor domain"/>
    <property type="match status" value="2"/>
</dbReference>
<keyword evidence="2" id="KW-0732">Signal</keyword>
<comment type="subcellular location">
    <subcellularLocation>
        <location evidence="1">Endoplasmic reticulum</location>
    </subcellularLocation>
</comment>
<dbReference type="Proteomes" id="UP000663877">
    <property type="component" value="Unassembled WGS sequence"/>
</dbReference>
<gene>
    <name evidence="10" type="ORF">BJG266_LOCUS20313</name>
    <name evidence="11" type="ORF">QVE165_LOCUS39664</name>
</gene>
<dbReference type="GO" id="GO:0030970">
    <property type="term" value="P:retrograde protein transport, ER to cytosol"/>
    <property type="evidence" value="ECO:0007669"/>
    <property type="project" value="TreeGrafter"/>
</dbReference>
<keyword evidence="4" id="KW-1015">Disulfide bond</keyword>
<evidence type="ECO:0000313" key="10">
    <source>
        <dbReference type="EMBL" id="CAF1081976.1"/>
    </source>
</evidence>
<protein>
    <recommendedName>
        <fullName evidence="6">Endoplasmic reticulum lectin 1</fullName>
    </recommendedName>
    <alternativeName>
        <fullName evidence="7">ER lectin</fullName>
    </alternativeName>
</protein>
<feature type="domain" description="MRH" evidence="9">
    <location>
        <begin position="758"/>
        <end position="882"/>
    </location>
</feature>
<dbReference type="GO" id="GO:0030968">
    <property type="term" value="P:endoplasmic reticulum unfolded protein response"/>
    <property type="evidence" value="ECO:0007669"/>
    <property type="project" value="InterPro"/>
</dbReference>
<dbReference type="Proteomes" id="UP000663832">
    <property type="component" value="Unassembled WGS sequence"/>
</dbReference>
<feature type="region of interest" description="Disordered" evidence="8">
    <location>
        <begin position="728"/>
        <end position="748"/>
    </location>
</feature>
<evidence type="ECO:0000256" key="1">
    <source>
        <dbReference type="ARBA" id="ARBA00004240"/>
    </source>
</evidence>
<evidence type="ECO:0000313" key="11">
    <source>
        <dbReference type="EMBL" id="CAF1441657.1"/>
    </source>
</evidence>
<dbReference type="PANTHER" id="PTHR15414">
    <property type="entry name" value="OS-9-RELATED"/>
    <property type="match status" value="1"/>
</dbReference>
<dbReference type="Gene3D" id="2.70.130.10">
    <property type="entry name" value="Mannose-6-phosphate receptor binding domain"/>
    <property type="match status" value="2"/>
</dbReference>
<comment type="caution">
    <text evidence="10">The sequence shown here is derived from an EMBL/GenBank/DDBJ whole genome shotgun (WGS) entry which is preliminary data.</text>
</comment>
<evidence type="ECO:0000259" key="9">
    <source>
        <dbReference type="PROSITE" id="PS51914"/>
    </source>
</evidence>
<dbReference type="InterPro" id="IPR012913">
    <property type="entry name" value="OS9-like_dom"/>
</dbReference>
<reference evidence="10" key="1">
    <citation type="submission" date="2021-02" db="EMBL/GenBank/DDBJ databases">
        <authorList>
            <person name="Nowell W R."/>
        </authorList>
    </citation>
    <scope>NUCLEOTIDE SEQUENCE</scope>
</reference>
<accession>A0A814MMW3</accession>
<comment type="function">
    <text evidence="5">Probable lectin that binds selectively to improperly folded lumenal proteins. May function in endoplasmic reticulum quality control and endoplasmic reticulum-associated degradation (ERAD) of both non-glycosylated proteins and glycoproteins.</text>
</comment>
<keyword evidence="12" id="KW-1185">Reference proteome</keyword>
<dbReference type="SUPFAM" id="SSF101898">
    <property type="entry name" value="NHL repeat"/>
    <property type="match status" value="1"/>
</dbReference>
<dbReference type="PROSITE" id="PS51914">
    <property type="entry name" value="MRH"/>
    <property type="match status" value="2"/>
</dbReference>
<evidence type="ECO:0000256" key="6">
    <source>
        <dbReference type="ARBA" id="ARBA00041108"/>
    </source>
</evidence>
<dbReference type="AlphaFoldDB" id="A0A814MMW3"/>
<evidence type="ECO:0000313" key="12">
    <source>
        <dbReference type="Proteomes" id="UP000663832"/>
    </source>
</evidence>
<dbReference type="Pfam" id="PF07915">
    <property type="entry name" value="PRKCSH"/>
    <property type="match status" value="2"/>
</dbReference>
<evidence type="ECO:0000256" key="7">
    <source>
        <dbReference type="ARBA" id="ARBA00041661"/>
    </source>
</evidence>
<organism evidence="10 13">
    <name type="scientific">Adineta steineri</name>
    <dbReference type="NCBI Taxonomy" id="433720"/>
    <lineage>
        <taxon>Eukaryota</taxon>
        <taxon>Metazoa</taxon>
        <taxon>Spiralia</taxon>
        <taxon>Gnathifera</taxon>
        <taxon>Rotifera</taxon>
        <taxon>Eurotatoria</taxon>
        <taxon>Bdelloidea</taxon>
        <taxon>Adinetida</taxon>
        <taxon>Adinetidae</taxon>
        <taxon>Adineta</taxon>
    </lineage>
</organism>
<evidence type="ECO:0000256" key="2">
    <source>
        <dbReference type="ARBA" id="ARBA00022729"/>
    </source>
</evidence>
<evidence type="ECO:0000256" key="5">
    <source>
        <dbReference type="ARBA" id="ARBA00037585"/>
    </source>
</evidence>
<dbReference type="EMBL" id="CAJNOI010000114">
    <property type="protein sequence ID" value="CAF1081976.1"/>
    <property type="molecule type" value="Genomic_DNA"/>
</dbReference>
<sequence>MSHPCTVPTCKRISRALCYCCQQNLCLQHLNEHNAVLVSQLNPLTDEINGLGDRLNVLNIQTMLSDCRHKLEQWRLDCHEKINQFFEQRCLELDRLVTVKLDTQREKTIEVQSKIAELLREQDVTRNDIDSLTSHIHHLKRELDTIEQIHSRIDTHSIVIPDHLIQIEELTERKLDLSHLSPVYKTIHRLGGNCKVIAINGDFLLMQQGNNLCLIDREMTIIRKSLYFQDAIFDMCWSSILSRFIVIAENGTYFVDENTMAIETLQSIEKRRWFSCTCSDAFLFASTLETEPSIVKFSMSPTVVAIKEWKTPYTCTSGERIDNIVYNNSTLGLMISNVNTGTMRMELRSSDTFDRIWTLKLDIAPNKSIATRCCLLNCGEWLAADFNTSCLAQITNDGKIKKKIPYHTAPYRIALFGPDLLVVSTKDGINSHKIFVLEDDILYDIKWQPELTPPLDFLNTYTFTSKRKEGYSCVLPVSQTTDTILPETILFSELEPFFEVIHSQSKTTCTYRLDPYWTYELCHGLQIRQYHETKVGGKRAVVQEYTLGTHHSEDQNRLVNQENQQLVKIHYKTIENRQIPMLPVRYTHGTACEINSNQPRETLVLYMCHDKGNNAIINFHEVSSCYYEMTIASPQLCQIPAFKLAEHNRYTINCYPQANAPQVPKNLKRLEDEHEQSTKRGDGAQFTLTNADGSTFIISFTYANEETIKALTNNINAETINTVTPSTVPELEQQQQQQQPPPSTISDNDFLKRFLTGQECLSSGSGWWKYEICYGKHALQFHDEGQTRTSVLLGTWNREKHIEWINANQEKRSNKNKKGQQYISMYYTGGDMCELTNQPRVVEVKLKCVTRKDNSQLVTMYLIEPQTCSYILGVENPLFCNLIDNTDEYGIPDQEKLFAHIEGQ</sequence>
<dbReference type="InterPro" id="IPR045149">
    <property type="entry name" value="OS-9-like"/>
</dbReference>
<evidence type="ECO:0000256" key="3">
    <source>
        <dbReference type="ARBA" id="ARBA00022824"/>
    </source>
</evidence>
<evidence type="ECO:0000256" key="4">
    <source>
        <dbReference type="ARBA" id="ARBA00023157"/>
    </source>
</evidence>
<evidence type="ECO:0000256" key="8">
    <source>
        <dbReference type="SAM" id="MobiDB-lite"/>
    </source>
</evidence>
<dbReference type="EMBL" id="CAJNOM010000444">
    <property type="protein sequence ID" value="CAF1441657.1"/>
    <property type="molecule type" value="Genomic_DNA"/>
</dbReference>
<dbReference type="FunFam" id="2.70.130.10:FF:000001">
    <property type="entry name" value="Endoplasmic reticulum lectin 1"/>
    <property type="match status" value="1"/>
</dbReference>
<dbReference type="OrthoDB" id="239053at2759"/>
<name>A0A814MMW3_9BILA</name>
<dbReference type="InterPro" id="IPR044865">
    <property type="entry name" value="MRH_dom"/>
</dbReference>
<proteinExistence type="predicted"/>
<dbReference type="InterPro" id="IPR009011">
    <property type="entry name" value="Man6P_isomerase_rcpt-bd_dom_sf"/>
</dbReference>
<evidence type="ECO:0000313" key="13">
    <source>
        <dbReference type="Proteomes" id="UP000663877"/>
    </source>
</evidence>
<dbReference type="PANTHER" id="PTHR15414:SF0">
    <property type="entry name" value="ENDOPLASMIC RETICULUM LECTIN 1"/>
    <property type="match status" value="1"/>
</dbReference>